<dbReference type="VEuPathDB" id="AmoebaDB:KM1_041620"/>
<dbReference type="VEuPathDB" id="AmoebaDB:EHI_193430"/>
<protein>
    <submittedName>
        <fullName evidence="2">Uncharacterized protein</fullName>
    </submittedName>
</protein>
<accession>A0A5K1VD83</accession>
<feature type="transmembrane region" description="Helical" evidence="1">
    <location>
        <begin position="6"/>
        <end position="22"/>
    </location>
</feature>
<proteinExistence type="predicted"/>
<feature type="transmembrane region" description="Helical" evidence="1">
    <location>
        <begin position="185"/>
        <end position="206"/>
    </location>
</feature>
<organism evidence="2 3">
    <name type="scientific">Entamoeba histolytica</name>
    <dbReference type="NCBI Taxonomy" id="5759"/>
    <lineage>
        <taxon>Eukaryota</taxon>
        <taxon>Amoebozoa</taxon>
        <taxon>Evosea</taxon>
        <taxon>Archamoebae</taxon>
        <taxon>Mastigamoebida</taxon>
        <taxon>Entamoebidae</taxon>
        <taxon>Entamoeba</taxon>
    </lineage>
</organism>
<keyword evidence="1" id="KW-0812">Transmembrane</keyword>
<comment type="caution">
    <text evidence="2">The sequence shown here is derived from an EMBL/GenBank/DDBJ whole genome shotgun (WGS) entry which is preliminary data.</text>
</comment>
<keyword evidence="1" id="KW-0472">Membrane</keyword>
<feature type="transmembrane region" description="Helical" evidence="1">
    <location>
        <begin position="29"/>
        <end position="48"/>
    </location>
</feature>
<name>A0A5K1VD83_ENTHI</name>
<keyword evidence="1" id="KW-1133">Transmembrane helix</keyword>
<feature type="transmembrane region" description="Helical" evidence="1">
    <location>
        <begin position="97"/>
        <end position="114"/>
    </location>
</feature>
<feature type="transmembrane region" description="Helical" evidence="1">
    <location>
        <begin position="54"/>
        <end position="76"/>
    </location>
</feature>
<dbReference type="Proteomes" id="UP000078387">
    <property type="component" value="Unassembled WGS sequence"/>
</dbReference>
<sequence>MNIFVWGVFIMTPIAVWIGVYFRKWKYRSHFTILEVVFLLGCIIFSLHEDAEPHYLLGMTLLQEIILFEVSISYVMEITDFVITLKENNQTDELRTILMHTIPGYIGILYMFYVKQCGGLIVRLLLDSVSLLISELNQLVPAKYHQLLDDIYSIMFVITRVIYYSILSVYGIYIMLLHWEYIDKILFLMYCIWTIYVLYDHVYYCFWRYFRFEIVRIINFYLFNKIENVKIVEEQTEMNNKQIESMTIHNDINNSFTDNQQNEFKKD</sequence>
<evidence type="ECO:0000313" key="2">
    <source>
        <dbReference type="EMBL" id="GAT96404.1"/>
    </source>
</evidence>
<evidence type="ECO:0000256" key="1">
    <source>
        <dbReference type="SAM" id="Phobius"/>
    </source>
</evidence>
<reference evidence="2 3" key="1">
    <citation type="submission" date="2016-05" db="EMBL/GenBank/DDBJ databases">
        <title>First whole genome sequencing of Entamoeba histolytica HM1:IMSS-clone-6.</title>
        <authorList>
            <person name="Mukherjee Avik.K."/>
            <person name="Izumyama S."/>
            <person name="Nakada-Tsukui K."/>
            <person name="Nozaki T."/>
        </authorList>
    </citation>
    <scope>NUCLEOTIDE SEQUENCE [LARGE SCALE GENOMIC DNA]</scope>
    <source>
        <strain evidence="2 3">HM1:IMSS clone 6</strain>
    </source>
</reference>
<dbReference type="EMBL" id="BDEQ01000001">
    <property type="protein sequence ID" value="GAT96404.1"/>
    <property type="molecule type" value="Genomic_DNA"/>
</dbReference>
<dbReference type="OMA" id="WIGIYFR"/>
<dbReference type="VEuPathDB" id="AmoebaDB:EHI7A_062630"/>
<evidence type="ECO:0000313" key="3">
    <source>
        <dbReference type="Proteomes" id="UP000078387"/>
    </source>
</evidence>
<feature type="transmembrane region" description="Helical" evidence="1">
    <location>
        <begin position="161"/>
        <end position="179"/>
    </location>
</feature>
<dbReference type="AlphaFoldDB" id="A0A5K1VD83"/>
<gene>
    <name evidence="2" type="ORF">CL6EHI_193430</name>
</gene>